<dbReference type="PANTHER" id="PTHR12977">
    <property type="entry name" value="SUPPRESSOR OF VARIEGATION 4-20-RELATED"/>
    <property type="match status" value="1"/>
</dbReference>
<dbReference type="InterPro" id="IPR001214">
    <property type="entry name" value="SET_dom"/>
</dbReference>
<dbReference type="Pfam" id="PF00856">
    <property type="entry name" value="SET"/>
    <property type="match status" value="1"/>
</dbReference>
<dbReference type="InterPro" id="IPR041938">
    <property type="entry name" value="Hist-Lys_N-MTase_N"/>
</dbReference>
<dbReference type="GeneTree" id="ENSGT00940000173121"/>
<evidence type="ECO:0000256" key="8">
    <source>
        <dbReference type="ARBA" id="ARBA00022679"/>
    </source>
</evidence>
<keyword evidence="10" id="KW-0156">Chromatin regulator</keyword>
<evidence type="ECO:0000256" key="3">
    <source>
        <dbReference type="ARBA" id="ARBA00012187"/>
    </source>
</evidence>
<dbReference type="FunFam" id="1.10.10.1700:FF:000001">
    <property type="entry name" value="Histone-lysine N-methyltransferase"/>
    <property type="match status" value="1"/>
</dbReference>
<evidence type="ECO:0000256" key="5">
    <source>
        <dbReference type="ARBA" id="ARBA00022454"/>
    </source>
</evidence>
<dbReference type="GO" id="GO:0140944">
    <property type="term" value="F:histone H4K20 monomethyltransferase activity"/>
    <property type="evidence" value="ECO:0007669"/>
    <property type="project" value="UniProtKB-EC"/>
</dbReference>
<dbReference type="PROSITE" id="PS50280">
    <property type="entry name" value="SET"/>
    <property type="match status" value="1"/>
</dbReference>
<evidence type="ECO:0000256" key="7">
    <source>
        <dbReference type="ARBA" id="ARBA00022603"/>
    </source>
</evidence>
<dbReference type="SMART" id="SM00317">
    <property type="entry name" value="SET"/>
    <property type="match status" value="1"/>
</dbReference>
<evidence type="ECO:0000256" key="4">
    <source>
        <dbReference type="ARBA" id="ARBA00012188"/>
    </source>
</evidence>
<evidence type="ECO:0000259" key="19">
    <source>
        <dbReference type="PROSITE" id="PS50280"/>
    </source>
</evidence>
<evidence type="ECO:0000256" key="10">
    <source>
        <dbReference type="ARBA" id="ARBA00022853"/>
    </source>
</evidence>
<evidence type="ECO:0000256" key="12">
    <source>
        <dbReference type="ARBA" id="ARBA00023163"/>
    </source>
</evidence>
<evidence type="ECO:0000256" key="11">
    <source>
        <dbReference type="ARBA" id="ARBA00023015"/>
    </source>
</evidence>
<dbReference type="GO" id="GO:0005634">
    <property type="term" value="C:nucleus"/>
    <property type="evidence" value="ECO:0007669"/>
    <property type="project" value="UniProtKB-SubCell"/>
</dbReference>
<dbReference type="Gene3D" id="2.170.270.10">
    <property type="entry name" value="SET domain"/>
    <property type="match status" value="1"/>
</dbReference>
<keyword evidence="8" id="KW-0808">Transferase</keyword>
<dbReference type="InterPro" id="IPR046341">
    <property type="entry name" value="SET_dom_sf"/>
</dbReference>
<sequence length="543" mass="61214">MDGCTRMSVKELCETDDLATGLVLDPLLGFRTHKMNISPLPDIQHWDNLKETLVRFQHTHDFNKTFEELTVGKLAGDYYNSLGSHNQDLLRQHVYRYLSAYLLDSGVKIESCDRYSLETNGAKVTSTKHWFAGQRIEILLGCIAEFSPADSAVLRAGVNDFSVMYSTRKRCAQLWLGPAAFINHDCKPNCKFLAGEKNIAYVEVIRPISPGEEITCYYGSSFFGDQNEKCECCTCEENGEGHFKNRGKQPHSVETKDPMSPKCQMRERYHHHHREKSCVGLDGKVVKVVKRHTVRTDGKGNEMVKRRNNMSINNWLLCNHQNLLHFIIEEYVLPIGGIFQEAVSKELREEPEGLEYIEEEEEEEALSGNSSFNNHPPTGIHSAFHCYNPIPQGQDPNYTVSSSSVLPRNTGQPLPSTSVSGAQNSSPSHQIPSTAPCRSMPPPSCESVLPSINLPGHLSGNSRHSTALMSKDCTCNWEQFDSRLQQLEKKVDCLMALQQQTPFQLKAPLSVLKREHVSKGKKGTCFYGKIFFPFQLQVGVERR</sequence>
<keyword evidence="11" id="KW-0805">Transcription regulation</keyword>
<keyword evidence="12" id="KW-0804">Transcription</keyword>
<evidence type="ECO:0000256" key="15">
    <source>
        <dbReference type="ARBA" id="ARBA00031835"/>
    </source>
</evidence>
<feature type="compositionally biased region" description="Polar residues" evidence="18">
    <location>
        <begin position="397"/>
        <end position="433"/>
    </location>
</feature>
<evidence type="ECO:0000256" key="9">
    <source>
        <dbReference type="ARBA" id="ARBA00022691"/>
    </source>
</evidence>
<evidence type="ECO:0000256" key="18">
    <source>
        <dbReference type="SAM" id="MobiDB-lite"/>
    </source>
</evidence>
<dbReference type="SUPFAM" id="SSF82199">
    <property type="entry name" value="SET domain"/>
    <property type="match status" value="1"/>
</dbReference>
<evidence type="ECO:0000256" key="6">
    <source>
        <dbReference type="ARBA" id="ARBA00022491"/>
    </source>
</evidence>
<comment type="catalytic activity">
    <reaction evidence="16">
        <text>N(6),N(6)-dimethyl-L-lysyl(20)-[histone H4] + S-adenosyl-L-methionine = N(6),N(6),N(6)-trimethyl-L-lysyl(20)-[histone H4] + S-adenosyl-L-homocysteine + H(+)</text>
        <dbReference type="Rhea" id="RHEA:61992"/>
        <dbReference type="Rhea" id="RHEA-COMP:15556"/>
        <dbReference type="Rhea" id="RHEA-COMP:15998"/>
        <dbReference type="ChEBI" id="CHEBI:15378"/>
        <dbReference type="ChEBI" id="CHEBI:57856"/>
        <dbReference type="ChEBI" id="CHEBI:59789"/>
        <dbReference type="ChEBI" id="CHEBI:61961"/>
        <dbReference type="ChEBI" id="CHEBI:61976"/>
    </reaction>
    <physiologicalReaction direction="left-to-right" evidence="16">
        <dbReference type="Rhea" id="RHEA:61993"/>
    </physiologicalReaction>
</comment>
<dbReference type="GO" id="GO:0032259">
    <property type="term" value="P:methylation"/>
    <property type="evidence" value="ECO:0007669"/>
    <property type="project" value="UniProtKB-KW"/>
</dbReference>
<feature type="region of interest" description="Disordered" evidence="18">
    <location>
        <begin position="397"/>
        <end position="444"/>
    </location>
</feature>
<dbReference type="FunFam" id="2.170.270.10:FF:000006">
    <property type="entry name" value="Histone-lysine N-methyltransferase"/>
    <property type="match status" value="1"/>
</dbReference>
<evidence type="ECO:0000256" key="13">
    <source>
        <dbReference type="ARBA" id="ARBA00023242"/>
    </source>
</evidence>
<keyword evidence="6" id="KW-0678">Repressor</keyword>
<dbReference type="EC" id="2.1.1.361" evidence="3"/>
<dbReference type="Proteomes" id="UP000694389">
    <property type="component" value="Unassembled WGS sequence"/>
</dbReference>
<accession>A0A8C4DQH6</accession>
<dbReference type="PANTHER" id="PTHR12977:SF4">
    <property type="entry name" value="HISTONE-LYSINE N-METHYLTRANSFERASE KMT5B"/>
    <property type="match status" value="1"/>
</dbReference>
<proteinExistence type="predicted"/>
<organism evidence="20 21">
    <name type="scientific">Dicentrarchus labrax</name>
    <name type="common">European seabass</name>
    <name type="synonym">Morone labrax</name>
    <dbReference type="NCBI Taxonomy" id="13489"/>
    <lineage>
        <taxon>Eukaryota</taxon>
        <taxon>Metazoa</taxon>
        <taxon>Chordata</taxon>
        <taxon>Craniata</taxon>
        <taxon>Vertebrata</taxon>
        <taxon>Euteleostomi</taxon>
        <taxon>Actinopterygii</taxon>
        <taxon>Neopterygii</taxon>
        <taxon>Teleostei</taxon>
        <taxon>Neoteleostei</taxon>
        <taxon>Acanthomorphata</taxon>
        <taxon>Eupercaria</taxon>
        <taxon>Moronidae</taxon>
        <taxon>Dicentrarchus</taxon>
    </lineage>
</organism>
<evidence type="ECO:0000256" key="14">
    <source>
        <dbReference type="ARBA" id="ARBA00031786"/>
    </source>
</evidence>
<reference evidence="20" key="2">
    <citation type="submission" date="2025-09" db="UniProtKB">
        <authorList>
            <consortium name="Ensembl"/>
        </authorList>
    </citation>
    <scope>IDENTIFICATION</scope>
</reference>
<dbReference type="Ensembl" id="ENSDLAT00005008360.2">
    <property type="protein sequence ID" value="ENSDLAP00005007650.2"/>
    <property type="gene ID" value="ENSDLAG00005004008.2"/>
</dbReference>
<keyword evidence="9" id="KW-0949">S-adenosyl-L-methionine</keyword>
<evidence type="ECO:0000256" key="1">
    <source>
        <dbReference type="ARBA" id="ARBA00004123"/>
    </source>
</evidence>
<comment type="subcellular location">
    <subcellularLocation>
        <location evidence="2">Chromosome</location>
    </subcellularLocation>
    <subcellularLocation>
        <location evidence="1">Nucleus</location>
    </subcellularLocation>
</comment>
<reference evidence="20" key="1">
    <citation type="submission" date="2025-08" db="UniProtKB">
        <authorList>
            <consortium name="Ensembl"/>
        </authorList>
    </citation>
    <scope>IDENTIFICATION</scope>
</reference>
<keyword evidence="21" id="KW-1185">Reference proteome</keyword>
<dbReference type="InterPro" id="IPR025790">
    <property type="entry name" value="Suv4-20_animal"/>
</dbReference>
<dbReference type="Gene3D" id="1.10.10.1700">
    <property type="entry name" value="Histone-lysine N-methyltransferase"/>
    <property type="match status" value="1"/>
</dbReference>
<evidence type="ECO:0000313" key="20">
    <source>
        <dbReference type="Ensembl" id="ENSDLAP00005007650.2"/>
    </source>
</evidence>
<dbReference type="AlphaFoldDB" id="A0A8C4DQH6"/>
<evidence type="ECO:0000313" key="21">
    <source>
        <dbReference type="Proteomes" id="UP000694389"/>
    </source>
</evidence>
<dbReference type="GO" id="GO:0005694">
    <property type="term" value="C:chromosome"/>
    <property type="evidence" value="ECO:0007669"/>
    <property type="project" value="UniProtKB-SubCell"/>
</dbReference>
<dbReference type="GO" id="GO:0140941">
    <property type="term" value="F:histone H4K20me methyltransferase activity"/>
    <property type="evidence" value="ECO:0007669"/>
    <property type="project" value="UniProtKB-EC"/>
</dbReference>
<protein>
    <recommendedName>
        <fullName evidence="14">[histone H4]-N-methyl-L-lysine20 N-methyltransferase KMT5B</fullName>
        <ecNumber evidence="3">2.1.1.361</ecNumber>
        <ecNumber evidence="4">2.1.1.362</ecNumber>
    </recommendedName>
    <alternativeName>
        <fullName evidence="15">[histone H4]-lysine20 N-methyltransferase KMT5B</fullName>
    </alternativeName>
</protein>
<keyword evidence="5" id="KW-0158">Chromosome</keyword>
<evidence type="ECO:0000256" key="16">
    <source>
        <dbReference type="ARBA" id="ARBA00048602"/>
    </source>
</evidence>
<name>A0A8C4DQH6_DICLA</name>
<keyword evidence="13" id="KW-0539">Nucleus</keyword>
<dbReference type="PROSITE" id="PS51570">
    <property type="entry name" value="SAM_MT43_SUVAR420_2"/>
    <property type="match status" value="1"/>
</dbReference>
<evidence type="ECO:0000256" key="2">
    <source>
        <dbReference type="ARBA" id="ARBA00004286"/>
    </source>
</evidence>
<comment type="catalytic activity">
    <reaction evidence="17">
        <text>N(6)-methyl-L-lysyl(20)-[histone H4] + S-adenosyl-L-methionine = N(6),N(6)-dimethyl-L-lysyl(20)-[histone H4] + S-adenosyl-L-homocysteine + H(+)</text>
        <dbReference type="Rhea" id="RHEA:60348"/>
        <dbReference type="Rhea" id="RHEA-COMP:15555"/>
        <dbReference type="Rhea" id="RHEA-COMP:15556"/>
        <dbReference type="ChEBI" id="CHEBI:15378"/>
        <dbReference type="ChEBI" id="CHEBI:57856"/>
        <dbReference type="ChEBI" id="CHEBI:59789"/>
        <dbReference type="ChEBI" id="CHEBI:61929"/>
        <dbReference type="ChEBI" id="CHEBI:61976"/>
        <dbReference type="EC" id="2.1.1.362"/>
    </reaction>
    <physiologicalReaction direction="left-to-right" evidence="17">
        <dbReference type="Rhea" id="RHEA:60349"/>
    </physiologicalReaction>
</comment>
<evidence type="ECO:0000256" key="17">
    <source>
        <dbReference type="ARBA" id="ARBA00048710"/>
    </source>
</evidence>
<keyword evidence="7" id="KW-0489">Methyltransferase</keyword>
<dbReference type="EC" id="2.1.1.362" evidence="4"/>
<feature type="domain" description="SET" evidence="19">
    <location>
        <begin position="107"/>
        <end position="219"/>
    </location>
</feature>
<dbReference type="InterPro" id="IPR039977">
    <property type="entry name" value="Suv4-20/Set9"/>
</dbReference>